<dbReference type="Proteomes" id="UP000800040">
    <property type="component" value="Unassembled WGS sequence"/>
</dbReference>
<name>A0A6A5KC39_9PLEO</name>
<feature type="compositionally biased region" description="Basic residues" evidence="1">
    <location>
        <begin position="170"/>
        <end position="180"/>
    </location>
</feature>
<sequence>MTPLLYYAVPATSNFLHILFIVTYNITSVQSFNSSCTQYRTLFHKRTTYTTTGEHHKYEERRVFETARRVKIVLTVPQQQASTSSLFLYPSTRRSVRIAAFHPRCHNIASSQLIFYFAARATQCNTYRATNPHPLPPRTPFLPTPSTSTKPSDQSRNPFPQRCSQTLHQSTKHSSPHPHTYHANTKLRQPCHPHTHLPHDTIQKDNTRCPTHRDPFQTYT</sequence>
<organism evidence="2 3">
    <name type="scientific">Decorospora gaudefroyi</name>
    <dbReference type="NCBI Taxonomy" id="184978"/>
    <lineage>
        <taxon>Eukaryota</taxon>
        <taxon>Fungi</taxon>
        <taxon>Dikarya</taxon>
        <taxon>Ascomycota</taxon>
        <taxon>Pezizomycotina</taxon>
        <taxon>Dothideomycetes</taxon>
        <taxon>Pleosporomycetidae</taxon>
        <taxon>Pleosporales</taxon>
        <taxon>Pleosporineae</taxon>
        <taxon>Pleosporaceae</taxon>
        <taxon>Decorospora</taxon>
    </lineage>
</organism>
<feature type="compositionally biased region" description="Pro residues" evidence="1">
    <location>
        <begin position="133"/>
        <end position="143"/>
    </location>
</feature>
<evidence type="ECO:0000256" key="1">
    <source>
        <dbReference type="SAM" id="MobiDB-lite"/>
    </source>
</evidence>
<evidence type="ECO:0000313" key="3">
    <source>
        <dbReference type="Proteomes" id="UP000800040"/>
    </source>
</evidence>
<accession>A0A6A5KC39</accession>
<reference evidence="2" key="1">
    <citation type="submission" date="2020-01" db="EMBL/GenBank/DDBJ databases">
        <authorList>
            <consortium name="DOE Joint Genome Institute"/>
            <person name="Haridas S."/>
            <person name="Albert R."/>
            <person name="Binder M."/>
            <person name="Bloem J."/>
            <person name="Labutti K."/>
            <person name="Salamov A."/>
            <person name="Andreopoulos B."/>
            <person name="Baker S.E."/>
            <person name="Barry K."/>
            <person name="Bills G."/>
            <person name="Bluhm B.H."/>
            <person name="Cannon C."/>
            <person name="Castanera R."/>
            <person name="Culley D.E."/>
            <person name="Daum C."/>
            <person name="Ezra D."/>
            <person name="Gonzalez J.B."/>
            <person name="Henrissat B."/>
            <person name="Kuo A."/>
            <person name="Liang C."/>
            <person name="Lipzen A."/>
            <person name="Lutzoni F."/>
            <person name="Magnuson J."/>
            <person name="Mondo S."/>
            <person name="Nolan M."/>
            <person name="Ohm R."/>
            <person name="Pangilinan J."/>
            <person name="Park H.-J."/>
            <person name="Ramirez L."/>
            <person name="Alfaro M."/>
            <person name="Sun H."/>
            <person name="Tritt A."/>
            <person name="Yoshinaga Y."/>
            <person name="Zwiers L.-H."/>
            <person name="Turgeon B.G."/>
            <person name="Goodwin S.B."/>
            <person name="Spatafora J.W."/>
            <person name="Crous P.W."/>
            <person name="Grigoriev I.V."/>
        </authorList>
    </citation>
    <scope>NUCLEOTIDE SEQUENCE</scope>
    <source>
        <strain evidence="2">P77</strain>
    </source>
</reference>
<feature type="compositionally biased region" description="Basic and acidic residues" evidence="1">
    <location>
        <begin position="197"/>
        <end position="220"/>
    </location>
</feature>
<feature type="compositionally biased region" description="Polar residues" evidence="1">
    <location>
        <begin position="154"/>
        <end position="169"/>
    </location>
</feature>
<dbReference type="EMBL" id="ML975349">
    <property type="protein sequence ID" value="KAF1831984.1"/>
    <property type="molecule type" value="Genomic_DNA"/>
</dbReference>
<gene>
    <name evidence="2" type="ORF">BDW02DRAFT_24404</name>
</gene>
<keyword evidence="3" id="KW-1185">Reference proteome</keyword>
<dbReference type="AlphaFoldDB" id="A0A6A5KC39"/>
<feature type="region of interest" description="Disordered" evidence="1">
    <location>
        <begin position="128"/>
        <end position="220"/>
    </location>
</feature>
<evidence type="ECO:0000313" key="2">
    <source>
        <dbReference type="EMBL" id="KAF1831984.1"/>
    </source>
</evidence>
<proteinExistence type="predicted"/>
<protein>
    <submittedName>
        <fullName evidence="2">Uncharacterized protein</fullName>
    </submittedName>
</protein>